<dbReference type="PROSITE" id="PS50089">
    <property type="entry name" value="ZF_RING_2"/>
    <property type="match status" value="1"/>
</dbReference>
<evidence type="ECO:0000256" key="4">
    <source>
        <dbReference type="PROSITE-ProRule" id="PRU00175"/>
    </source>
</evidence>
<evidence type="ECO:0000256" key="1">
    <source>
        <dbReference type="ARBA" id="ARBA00022723"/>
    </source>
</evidence>
<dbReference type="EMBL" id="CAJVOS010000022">
    <property type="protein sequence ID" value="CAG8095693.1"/>
    <property type="molecule type" value="Genomic_DNA"/>
</dbReference>
<evidence type="ECO:0000259" key="5">
    <source>
        <dbReference type="PROSITE" id="PS50089"/>
    </source>
</evidence>
<dbReference type="GO" id="GO:0008270">
    <property type="term" value="F:zinc ion binding"/>
    <property type="evidence" value="ECO:0007669"/>
    <property type="project" value="UniProtKB-KW"/>
</dbReference>
<dbReference type="InterPro" id="IPR017907">
    <property type="entry name" value="Znf_RING_CS"/>
</dbReference>
<feature type="domain" description="RING-type" evidence="5">
    <location>
        <begin position="122"/>
        <end position="162"/>
    </location>
</feature>
<evidence type="ECO:0000256" key="2">
    <source>
        <dbReference type="ARBA" id="ARBA00022771"/>
    </source>
</evidence>
<dbReference type="PROSITE" id="PS00518">
    <property type="entry name" value="ZF_RING_1"/>
    <property type="match status" value="1"/>
</dbReference>
<dbReference type="Proteomes" id="UP001153618">
    <property type="component" value="Unassembled WGS sequence"/>
</dbReference>
<gene>
    <name evidence="6" type="ORF">POLS_LOCUS4526</name>
</gene>
<organism evidence="6 7">
    <name type="scientific">Penicillium olsonii</name>
    <dbReference type="NCBI Taxonomy" id="99116"/>
    <lineage>
        <taxon>Eukaryota</taxon>
        <taxon>Fungi</taxon>
        <taxon>Dikarya</taxon>
        <taxon>Ascomycota</taxon>
        <taxon>Pezizomycotina</taxon>
        <taxon>Eurotiomycetes</taxon>
        <taxon>Eurotiomycetidae</taxon>
        <taxon>Eurotiales</taxon>
        <taxon>Aspergillaceae</taxon>
        <taxon>Penicillium</taxon>
    </lineage>
</organism>
<dbReference type="SUPFAM" id="SSF57850">
    <property type="entry name" value="RING/U-box"/>
    <property type="match status" value="1"/>
</dbReference>
<name>A0A9W4HQN7_PENOL</name>
<evidence type="ECO:0000313" key="6">
    <source>
        <dbReference type="EMBL" id="CAG8095693.1"/>
    </source>
</evidence>
<evidence type="ECO:0000256" key="3">
    <source>
        <dbReference type="ARBA" id="ARBA00022833"/>
    </source>
</evidence>
<keyword evidence="1" id="KW-0479">Metal-binding</keyword>
<proteinExistence type="predicted"/>
<comment type="caution">
    <text evidence="6">The sequence shown here is derived from an EMBL/GenBank/DDBJ whole genome shotgun (WGS) entry which is preliminary data.</text>
</comment>
<dbReference type="OrthoDB" id="4359472at2759"/>
<accession>A0A9W4HQN7</accession>
<reference evidence="6" key="1">
    <citation type="submission" date="2021-07" db="EMBL/GenBank/DDBJ databases">
        <authorList>
            <person name="Branca A.L. A."/>
        </authorList>
    </citation>
    <scope>NUCLEOTIDE SEQUENCE</scope>
</reference>
<dbReference type="AlphaFoldDB" id="A0A9W4HQN7"/>
<keyword evidence="2 4" id="KW-0863">Zinc-finger</keyword>
<protein>
    <recommendedName>
        <fullName evidence="5">RING-type domain-containing protein</fullName>
    </recommendedName>
</protein>
<keyword evidence="7" id="KW-1185">Reference proteome</keyword>
<keyword evidence="3" id="KW-0862">Zinc</keyword>
<evidence type="ECO:0000313" key="7">
    <source>
        <dbReference type="Proteomes" id="UP001153618"/>
    </source>
</evidence>
<sequence>MNPIDSTMSISQSPIDASSQWRAWQTLSIFYTIQLNRQIRRRWLLEQTSMKDRPLSERFRPVIFLEPVPTLTKPPVNLDEEIITLRTGVSLLRARVEKGKELASEIERRMLQPHVHYPTHFCHTCVEDGERVEVLLTKCGHRVCTTCLEFGIDGGVYECSICFRVADFVARSPSNRSPGSSTWNCSDRMLGRERKPASRGVRFCSPIL</sequence>
<dbReference type="InterPro" id="IPR001841">
    <property type="entry name" value="Znf_RING"/>
</dbReference>